<dbReference type="OrthoDB" id="2151789at2759"/>
<proteinExistence type="inferred from homology"/>
<dbReference type="AlphaFoldDB" id="A0A2C5ZP09"/>
<comment type="caution">
    <text evidence="6">The sequence shown here is derived from an EMBL/GenBank/DDBJ whole genome shotgun (WGS) entry which is preliminary data.</text>
</comment>
<dbReference type="GO" id="GO:0071949">
    <property type="term" value="F:FAD binding"/>
    <property type="evidence" value="ECO:0007669"/>
    <property type="project" value="InterPro"/>
</dbReference>
<evidence type="ECO:0000256" key="4">
    <source>
        <dbReference type="ARBA" id="ARBA00023002"/>
    </source>
</evidence>
<feature type="domain" description="FAD-binding PCMH-type" evidence="5">
    <location>
        <begin position="41"/>
        <end position="213"/>
    </location>
</feature>
<sequence>MPTAADAAIASLESAGLASIILKPGHHDFEARANSSWSRTVRCRPWAIVQPRCTNHVCAAVKAIVATPDCNFAIRSGGHSPWPAAANINRGILIDLGLMVGTTYNPDTQIASILPGGTWTQVYTELEKHGRMVAGGREGHIGVGGLILGGGIGYQTCRVGFTCDQVVNFVLVDSTGTALDVNASSHPDLFRALKGGGNNFGIVTRFDMATFAAPTAFLHGSINYALDAAPHVVKAYIDHVCNLAQRPDIHLILTWEVCPNQDCLIRLMTFGLDGIKDHPDLLPFINIPSAQTDLQLSTIATNVASFLMPSDKENIWFSATFKANPQVILHAATIYPSMLSHIKSHDSSGDFYSLLSFQPLLASFAQRSHQNVIGIDAADGDCIVLCLVIQVSSPSLLNDIVIPAAKALVANLEDFARSLDAFVPWRYANYCSPDQDPGAAFGPRNLSFVRHVAARYDPHAVFQNRVPGGVKIPPPQ</sequence>
<name>A0A2C5ZP09_9HYPO</name>
<dbReference type="InterPro" id="IPR050416">
    <property type="entry name" value="FAD-linked_Oxidoreductase"/>
</dbReference>
<dbReference type="SUPFAM" id="SSF56176">
    <property type="entry name" value="FAD-binding/transporter-associated domain-like"/>
    <property type="match status" value="1"/>
</dbReference>
<reference evidence="6 7" key="1">
    <citation type="submission" date="2017-06" db="EMBL/GenBank/DDBJ databases">
        <title>Ant-infecting Ophiocordyceps genomes reveal a high diversity of potential behavioral manipulation genes and a possible major role for enterotoxins.</title>
        <authorList>
            <person name="De Bekker C."/>
            <person name="Evans H.C."/>
            <person name="Brachmann A."/>
            <person name="Hughes D.P."/>
        </authorList>
    </citation>
    <scope>NUCLEOTIDE SEQUENCE [LARGE SCALE GENOMIC DNA]</scope>
    <source>
        <strain evidence="6 7">1348a</strain>
    </source>
</reference>
<keyword evidence="7" id="KW-1185">Reference proteome</keyword>
<gene>
    <name evidence="6" type="ORF">CDD82_84</name>
</gene>
<dbReference type="Gene3D" id="3.30.465.10">
    <property type="match status" value="1"/>
</dbReference>
<dbReference type="InterPro" id="IPR006094">
    <property type="entry name" value="Oxid_FAD_bind_N"/>
</dbReference>
<evidence type="ECO:0000256" key="2">
    <source>
        <dbReference type="ARBA" id="ARBA00022630"/>
    </source>
</evidence>
<dbReference type="Pfam" id="PF01565">
    <property type="entry name" value="FAD_binding_4"/>
    <property type="match status" value="1"/>
</dbReference>
<dbReference type="EMBL" id="NJEU01000100">
    <property type="protein sequence ID" value="PHH81736.1"/>
    <property type="molecule type" value="Genomic_DNA"/>
</dbReference>
<accession>A0A2C5ZP09</accession>
<keyword evidence="3" id="KW-0274">FAD</keyword>
<keyword evidence="4" id="KW-0560">Oxidoreductase</keyword>
<dbReference type="PANTHER" id="PTHR42973:SF53">
    <property type="entry name" value="FAD-BINDING PCMH-TYPE DOMAIN-CONTAINING PROTEIN-RELATED"/>
    <property type="match status" value="1"/>
</dbReference>
<dbReference type="GO" id="GO:0016491">
    <property type="term" value="F:oxidoreductase activity"/>
    <property type="evidence" value="ECO:0007669"/>
    <property type="project" value="UniProtKB-KW"/>
</dbReference>
<evidence type="ECO:0000256" key="1">
    <source>
        <dbReference type="ARBA" id="ARBA00005466"/>
    </source>
</evidence>
<comment type="similarity">
    <text evidence="1">Belongs to the oxygen-dependent FAD-linked oxidoreductase family.</text>
</comment>
<dbReference type="InterPro" id="IPR016166">
    <property type="entry name" value="FAD-bd_PCMH"/>
</dbReference>
<dbReference type="InterPro" id="IPR036318">
    <property type="entry name" value="FAD-bd_PCMH-like_sf"/>
</dbReference>
<evidence type="ECO:0000259" key="5">
    <source>
        <dbReference type="PROSITE" id="PS51387"/>
    </source>
</evidence>
<organism evidence="6 7">
    <name type="scientific">Ophiocordyceps australis</name>
    <dbReference type="NCBI Taxonomy" id="1399860"/>
    <lineage>
        <taxon>Eukaryota</taxon>
        <taxon>Fungi</taxon>
        <taxon>Dikarya</taxon>
        <taxon>Ascomycota</taxon>
        <taxon>Pezizomycotina</taxon>
        <taxon>Sordariomycetes</taxon>
        <taxon>Hypocreomycetidae</taxon>
        <taxon>Hypocreales</taxon>
        <taxon>Ophiocordycipitaceae</taxon>
        <taxon>Ophiocordyceps</taxon>
    </lineage>
</organism>
<dbReference type="Proteomes" id="UP000224854">
    <property type="component" value="Unassembled WGS sequence"/>
</dbReference>
<evidence type="ECO:0000313" key="6">
    <source>
        <dbReference type="EMBL" id="PHH81736.1"/>
    </source>
</evidence>
<dbReference type="InterPro" id="IPR016169">
    <property type="entry name" value="FAD-bd_PCMH_sub2"/>
</dbReference>
<dbReference type="PROSITE" id="PS51387">
    <property type="entry name" value="FAD_PCMH"/>
    <property type="match status" value="1"/>
</dbReference>
<evidence type="ECO:0000313" key="7">
    <source>
        <dbReference type="Proteomes" id="UP000224854"/>
    </source>
</evidence>
<protein>
    <recommendedName>
        <fullName evidence="5">FAD-binding PCMH-type domain-containing protein</fullName>
    </recommendedName>
</protein>
<keyword evidence="2" id="KW-0285">Flavoprotein</keyword>
<dbReference type="PANTHER" id="PTHR42973">
    <property type="entry name" value="BINDING OXIDOREDUCTASE, PUTATIVE (AFU_ORTHOLOGUE AFUA_1G17690)-RELATED"/>
    <property type="match status" value="1"/>
</dbReference>
<evidence type="ECO:0000256" key="3">
    <source>
        <dbReference type="ARBA" id="ARBA00022827"/>
    </source>
</evidence>